<keyword evidence="3" id="KW-0472">Membrane</keyword>
<keyword evidence="3" id="KW-1133">Transmembrane helix</keyword>
<feature type="transmembrane region" description="Helical" evidence="3">
    <location>
        <begin position="109"/>
        <end position="128"/>
    </location>
</feature>
<dbReference type="OrthoDB" id="9790577at2"/>
<dbReference type="GO" id="GO:0016780">
    <property type="term" value="F:phosphotransferase activity, for other substituted phosphate groups"/>
    <property type="evidence" value="ECO:0007669"/>
    <property type="project" value="InterPro"/>
</dbReference>
<feature type="transmembrane region" description="Helical" evidence="3">
    <location>
        <begin position="47"/>
        <end position="64"/>
    </location>
</feature>
<evidence type="ECO:0000313" key="4">
    <source>
        <dbReference type="EMBL" id="KAA5605634.1"/>
    </source>
</evidence>
<name>A0A5M6IBF7_9PROT</name>
<dbReference type="InterPro" id="IPR048254">
    <property type="entry name" value="CDP_ALCOHOL_P_TRANSF_CS"/>
</dbReference>
<dbReference type="Pfam" id="PF01066">
    <property type="entry name" value="CDP-OH_P_transf"/>
    <property type="match status" value="1"/>
</dbReference>
<dbReference type="GO" id="GO:0016020">
    <property type="term" value="C:membrane"/>
    <property type="evidence" value="ECO:0007669"/>
    <property type="project" value="InterPro"/>
</dbReference>
<evidence type="ECO:0000256" key="1">
    <source>
        <dbReference type="ARBA" id="ARBA00022679"/>
    </source>
</evidence>
<evidence type="ECO:0000313" key="5">
    <source>
        <dbReference type="Proteomes" id="UP000324065"/>
    </source>
</evidence>
<comment type="similarity">
    <text evidence="2">Belongs to the CDP-alcohol phosphatidyltransferase class-I family.</text>
</comment>
<dbReference type="InterPro" id="IPR043130">
    <property type="entry name" value="CDP-OH_PTrfase_TM_dom"/>
</dbReference>
<gene>
    <name evidence="4" type="ORF">F1188_10395</name>
</gene>
<keyword evidence="5" id="KW-1185">Reference proteome</keyword>
<keyword evidence="3" id="KW-0812">Transmembrane</keyword>
<dbReference type="PROSITE" id="PS00379">
    <property type="entry name" value="CDP_ALCOHOL_P_TRANSF"/>
    <property type="match status" value="1"/>
</dbReference>
<dbReference type="InterPro" id="IPR000462">
    <property type="entry name" value="CDP-OH_P_trans"/>
</dbReference>
<evidence type="ECO:0000256" key="3">
    <source>
        <dbReference type="SAM" id="Phobius"/>
    </source>
</evidence>
<protein>
    <submittedName>
        <fullName evidence="4">CDP-alcohol phosphatidyltransferase family protein</fullName>
    </submittedName>
</protein>
<dbReference type="AlphaFoldDB" id="A0A5M6IBF7"/>
<feature type="transmembrane region" description="Helical" evidence="3">
    <location>
        <begin position="84"/>
        <end position="103"/>
    </location>
</feature>
<accession>A0A5M6IBF7</accession>
<dbReference type="GO" id="GO:0008654">
    <property type="term" value="P:phospholipid biosynthetic process"/>
    <property type="evidence" value="ECO:0007669"/>
    <property type="project" value="InterPro"/>
</dbReference>
<dbReference type="Gene3D" id="1.20.120.1760">
    <property type="match status" value="1"/>
</dbReference>
<dbReference type="EMBL" id="VWPJ01000008">
    <property type="protein sequence ID" value="KAA5605634.1"/>
    <property type="molecule type" value="Genomic_DNA"/>
</dbReference>
<evidence type="ECO:0000256" key="2">
    <source>
        <dbReference type="RuleBase" id="RU003750"/>
    </source>
</evidence>
<organism evidence="4 5">
    <name type="scientific">Roseospira marina</name>
    <dbReference type="NCBI Taxonomy" id="140057"/>
    <lineage>
        <taxon>Bacteria</taxon>
        <taxon>Pseudomonadati</taxon>
        <taxon>Pseudomonadota</taxon>
        <taxon>Alphaproteobacteria</taxon>
        <taxon>Rhodospirillales</taxon>
        <taxon>Rhodospirillaceae</taxon>
        <taxon>Roseospira</taxon>
    </lineage>
</organism>
<reference evidence="4 5" key="1">
    <citation type="submission" date="2019-09" db="EMBL/GenBank/DDBJ databases">
        <title>Genome sequence of Roseospira marina, one of the more divergent members of the non-sulfur purple photosynthetic bacterial family, the Rhodospirillaceae.</title>
        <authorList>
            <person name="Meyer T."/>
            <person name="Kyndt J."/>
        </authorList>
    </citation>
    <scope>NUCLEOTIDE SEQUENCE [LARGE SCALE GENOMIC DNA]</scope>
    <source>
        <strain evidence="4 5">DSM 15113</strain>
    </source>
</reference>
<dbReference type="RefSeq" id="WP_150062345.1">
    <property type="nucleotide sequence ID" value="NZ_JACHII010000002.1"/>
</dbReference>
<feature type="transmembrane region" description="Helical" evidence="3">
    <location>
        <begin position="148"/>
        <end position="170"/>
    </location>
</feature>
<keyword evidence="1 2" id="KW-0808">Transferase</keyword>
<comment type="caution">
    <text evidence="4">The sequence shown here is derived from an EMBL/GenBank/DDBJ whole genome shotgun (WGS) entry which is preliminary data.</text>
</comment>
<proteinExistence type="inferred from homology"/>
<sequence>MFDSRLRPLIDPPLTRLGRALAARGITANGLTLAAFALGALTVPALAWHQWGLALALVLANRLLDGLDGAVARATRSTDLGGFLDIVCDFLFYALVPVGFALADPAANGLPAAVLIASFVGTGTTFLAHAIVAERHGRTTEAQGRKSFYYMSGLMEGGETVAFLIAFCLWPTGFPLLAGIMAALCAVSTAGRVWLTTRTFGGT</sequence>
<feature type="transmembrane region" description="Helical" evidence="3">
    <location>
        <begin position="21"/>
        <end position="41"/>
    </location>
</feature>
<feature type="transmembrane region" description="Helical" evidence="3">
    <location>
        <begin position="176"/>
        <end position="195"/>
    </location>
</feature>
<dbReference type="Proteomes" id="UP000324065">
    <property type="component" value="Unassembled WGS sequence"/>
</dbReference>